<keyword evidence="3" id="KW-1185">Reference proteome</keyword>
<organism evidence="2 3">
    <name type="scientific">Dermatophagoides pteronyssinus</name>
    <name type="common">European house dust mite</name>
    <dbReference type="NCBI Taxonomy" id="6956"/>
    <lineage>
        <taxon>Eukaryota</taxon>
        <taxon>Metazoa</taxon>
        <taxon>Ecdysozoa</taxon>
        <taxon>Arthropoda</taxon>
        <taxon>Chelicerata</taxon>
        <taxon>Arachnida</taxon>
        <taxon>Acari</taxon>
        <taxon>Acariformes</taxon>
        <taxon>Sarcoptiformes</taxon>
        <taxon>Astigmata</taxon>
        <taxon>Psoroptidia</taxon>
        <taxon>Analgoidea</taxon>
        <taxon>Pyroglyphidae</taxon>
        <taxon>Dermatophagoidinae</taxon>
        <taxon>Dermatophagoides</taxon>
    </lineage>
</organism>
<sequence>MDEKRNSYVTTKDSYVVVTTNGLNRSSSSQSSLANSFLKPIGQHLGPNNGKSFNHNKNNIASGHEMNLASNQENFITSSSTITSQTELLNTIDQIQLYDEFVSRGNVAVLKCLVVVNTVNGVSHLMMMPGNSNNGGSNTPVTSSSGTSSSSSSSSTSGSTSSSSFYYHPNHPNSYQYSQLLLNVIFEWRIKNGPAASPLPPIDPIIMIRSNQTQGKYLHVSLLSQLYASFNLISAIG</sequence>
<name>A0ABQ8J059_DERPT</name>
<protein>
    <submittedName>
        <fullName evidence="2">Uncharacterized protein</fullName>
    </submittedName>
</protein>
<dbReference type="Proteomes" id="UP000887458">
    <property type="component" value="Unassembled WGS sequence"/>
</dbReference>
<reference evidence="2 3" key="2">
    <citation type="journal article" date="2022" name="Mol. Biol. Evol.">
        <title>Comparative Genomics Reveals Insights into the Divergent Evolution of Astigmatic Mites and Household Pest Adaptations.</title>
        <authorList>
            <person name="Xiong Q."/>
            <person name="Wan A.T."/>
            <person name="Liu X."/>
            <person name="Fung C.S."/>
            <person name="Xiao X."/>
            <person name="Malainual N."/>
            <person name="Hou J."/>
            <person name="Wang L."/>
            <person name="Wang M."/>
            <person name="Yang K.Y."/>
            <person name="Cui Y."/>
            <person name="Leung E.L."/>
            <person name="Nong W."/>
            <person name="Shin S.K."/>
            <person name="Au S.W."/>
            <person name="Jeong K.Y."/>
            <person name="Chew F.T."/>
            <person name="Hui J.H."/>
            <person name="Leung T.F."/>
            <person name="Tungtrongchitr A."/>
            <person name="Zhong N."/>
            <person name="Liu Z."/>
            <person name="Tsui S.K."/>
        </authorList>
    </citation>
    <scope>NUCLEOTIDE SEQUENCE [LARGE SCALE GENOMIC DNA]</scope>
    <source>
        <strain evidence="2">Derp</strain>
    </source>
</reference>
<evidence type="ECO:0000313" key="2">
    <source>
        <dbReference type="EMBL" id="KAH9415949.1"/>
    </source>
</evidence>
<evidence type="ECO:0000313" key="3">
    <source>
        <dbReference type="Proteomes" id="UP000887458"/>
    </source>
</evidence>
<comment type="caution">
    <text evidence="2">The sequence shown here is derived from an EMBL/GenBank/DDBJ whole genome shotgun (WGS) entry which is preliminary data.</text>
</comment>
<reference evidence="2 3" key="1">
    <citation type="journal article" date="2018" name="J. Allergy Clin. Immunol.">
        <title>High-quality assembly of Dermatophagoides pteronyssinus genome and transcriptome reveals a wide range of novel allergens.</title>
        <authorList>
            <person name="Liu X.Y."/>
            <person name="Yang K.Y."/>
            <person name="Wang M.Q."/>
            <person name="Kwok J.S."/>
            <person name="Zeng X."/>
            <person name="Yang Z."/>
            <person name="Xiao X.J."/>
            <person name="Lau C.P."/>
            <person name="Li Y."/>
            <person name="Huang Z.M."/>
            <person name="Ba J.G."/>
            <person name="Yim A.K."/>
            <person name="Ouyang C.Y."/>
            <person name="Ngai S.M."/>
            <person name="Chan T.F."/>
            <person name="Leung E.L."/>
            <person name="Liu L."/>
            <person name="Liu Z.G."/>
            <person name="Tsui S.K."/>
        </authorList>
    </citation>
    <scope>NUCLEOTIDE SEQUENCE [LARGE SCALE GENOMIC DNA]</scope>
    <source>
        <strain evidence="2">Derp</strain>
    </source>
</reference>
<gene>
    <name evidence="2" type="ORF">DERP_000443</name>
</gene>
<proteinExistence type="predicted"/>
<feature type="region of interest" description="Disordered" evidence="1">
    <location>
        <begin position="130"/>
        <end position="163"/>
    </location>
</feature>
<dbReference type="EMBL" id="NJHN03000095">
    <property type="protein sequence ID" value="KAH9415949.1"/>
    <property type="molecule type" value="Genomic_DNA"/>
</dbReference>
<accession>A0ABQ8J059</accession>
<evidence type="ECO:0000256" key="1">
    <source>
        <dbReference type="SAM" id="MobiDB-lite"/>
    </source>
</evidence>